<dbReference type="Proteomes" id="UP001600888">
    <property type="component" value="Unassembled WGS sequence"/>
</dbReference>
<evidence type="ECO:0000313" key="1">
    <source>
        <dbReference type="EMBL" id="KAL2291300.1"/>
    </source>
</evidence>
<comment type="caution">
    <text evidence="1">The sequence shown here is derived from an EMBL/GenBank/DDBJ whole genome shotgun (WGS) entry which is preliminary data.</text>
</comment>
<dbReference type="EMBL" id="JBAWTH010000007">
    <property type="protein sequence ID" value="KAL2291300.1"/>
    <property type="molecule type" value="Genomic_DNA"/>
</dbReference>
<keyword evidence="2" id="KW-1185">Reference proteome</keyword>
<protein>
    <submittedName>
        <fullName evidence="1">Uncharacterized protein</fullName>
    </submittedName>
</protein>
<name>A0ABR4F9F5_9PEZI</name>
<reference evidence="1 2" key="1">
    <citation type="submission" date="2024-03" db="EMBL/GenBank/DDBJ databases">
        <title>A high-quality draft genome sequence of Diaporthe vaccinii, a causative agent of upright dieback and viscid rot disease in cranberry plants.</title>
        <authorList>
            <person name="Sarrasin M."/>
            <person name="Lang B.F."/>
            <person name="Burger G."/>
        </authorList>
    </citation>
    <scope>NUCLEOTIDE SEQUENCE [LARGE SCALE GENOMIC DNA]</scope>
    <source>
        <strain evidence="1 2">IS7</strain>
    </source>
</reference>
<proteinExistence type="predicted"/>
<organism evidence="1 2">
    <name type="scientific">Diaporthe vaccinii</name>
    <dbReference type="NCBI Taxonomy" id="105482"/>
    <lineage>
        <taxon>Eukaryota</taxon>
        <taxon>Fungi</taxon>
        <taxon>Dikarya</taxon>
        <taxon>Ascomycota</taxon>
        <taxon>Pezizomycotina</taxon>
        <taxon>Sordariomycetes</taxon>
        <taxon>Sordariomycetidae</taxon>
        <taxon>Diaporthales</taxon>
        <taxon>Diaporthaceae</taxon>
        <taxon>Diaporthe</taxon>
        <taxon>Diaporthe eres species complex</taxon>
    </lineage>
</organism>
<sequence>MDAVEISRVLALHIDCSKTARCQRRRREWPSGPAFPCLDCPVLVRCKPCSLVDLAKSTQGMIVSSYIVFLSSHATDSLSAPVPF</sequence>
<accession>A0ABR4F9F5</accession>
<evidence type="ECO:0000313" key="2">
    <source>
        <dbReference type="Proteomes" id="UP001600888"/>
    </source>
</evidence>
<gene>
    <name evidence="1" type="ORF">FJTKL_13917</name>
</gene>